<accession>A0A2Z6ZQH7</accession>
<evidence type="ECO:0000313" key="1">
    <source>
        <dbReference type="EMBL" id="KZT75276.1"/>
    </source>
</evidence>
<proteinExistence type="predicted"/>
<keyword evidence="2" id="KW-1185">Reference proteome</keyword>
<name>A0A2Z6ZQH7_9LAMI</name>
<reference evidence="1 2" key="1">
    <citation type="journal article" date="2015" name="Proc. Natl. Acad. Sci. U.S.A.">
        <title>The resurrection genome of Boea hygrometrica: A blueprint for survival of dehydration.</title>
        <authorList>
            <person name="Xiao L."/>
            <person name="Yang G."/>
            <person name="Zhang L."/>
            <person name="Yang X."/>
            <person name="Zhao S."/>
            <person name="Ji Z."/>
            <person name="Zhou Q."/>
            <person name="Hu M."/>
            <person name="Wang Y."/>
            <person name="Chen M."/>
            <person name="Xu Y."/>
            <person name="Jin H."/>
            <person name="Xiao X."/>
            <person name="Hu G."/>
            <person name="Bao F."/>
            <person name="Hu Y."/>
            <person name="Wan P."/>
            <person name="Li L."/>
            <person name="Deng X."/>
            <person name="Kuang T."/>
            <person name="Xiang C."/>
            <person name="Zhu J.K."/>
            <person name="Oliver M.J."/>
            <person name="He Y."/>
        </authorList>
    </citation>
    <scope>NUCLEOTIDE SEQUENCE [LARGE SCALE GENOMIC DNA]</scope>
    <source>
        <strain evidence="2">cv. XS01</strain>
    </source>
</reference>
<gene>
    <name evidence="1" type="ORF">F511_47699</name>
</gene>
<evidence type="ECO:0000313" key="2">
    <source>
        <dbReference type="Proteomes" id="UP000250235"/>
    </source>
</evidence>
<dbReference type="EMBL" id="KV302024">
    <property type="protein sequence ID" value="KZT75276.1"/>
    <property type="molecule type" value="Genomic_DNA"/>
</dbReference>
<sequence length="58" mass="6202">MTSEKRASGGRPVTRTLRAATVRTMARVVRAGAARCAHAMRMRLAADPDPAPGAQRKN</sequence>
<organism evidence="1 2">
    <name type="scientific">Dorcoceras hygrometricum</name>
    <dbReference type="NCBI Taxonomy" id="472368"/>
    <lineage>
        <taxon>Eukaryota</taxon>
        <taxon>Viridiplantae</taxon>
        <taxon>Streptophyta</taxon>
        <taxon>Embryophyta</taxon>
        <taxon>Tracheophyta</taxon>
        <taxon>Spermatophyta</taxon>
        <taxon>Magnoliopsida</taxon>
        <taxon>eudicotyledons</taxon>
        <taxon>Gunneridae</taxon>
        <taxon>Pentapetalae</taxon>
        <taxon>asterids</taxon>
        <taxon>lamiids</taxon>
        <taxon>Lamiales</taxon>
        <taxon>Gesneriaceae</taxon>
        <taxon>Didymocarpoideae</taxon>
        <taxon>Trichosporeae</taxon>
        <taxon>Loxocarpinae</taxon>
        <taxon>Dorcoceras</taxon>
    </lineage>
</organism>
<dbReference type="Proteomes" id="UP000250235">
    <property type="component" value="Unassembled WGS sequence"/>
</dbReference>
<protein>
    <submittedName>
        <fullName evidence="1">Uncharacterized protein</fullName>
    </submittedName>
</protein>
<dbReference type="AlphaFoldDB" id="A0A2Z6ZQH7"/>